<evidence type="ECO:0000313" key="3">
    <source>
        <dbReference type="Proteomes" id="UP000039865"/>
    </source>
</evidence>
<reference evidence="2 3" key="1">
    <citation type="submission" date="2014-06" db="EMBL/GenBank/DDBJ databases">
        <authorList>
            <person name="Swart Estienne"/>
        </authorList>
    </citation>
    <scope>NUCLEOTIDE SEQUENCE [LARGE SCALE GENOMIC DNA]</scope>
    <source>
        <strain evidence="2 3">130c</strain>
    </source>
</reference>
<sequence>MKVEAFKQNELRESTHRSQVENDPQLPYSQMLQGPIMGNQFSNNKLMRIGLVKQESLNSEYLDSQMNNSNSDRVSNRNGQQRIIEDYSLKQYQLDQIFN</sequence>
<keyword evidence="3" id="KW-1185">Reference proteome</keyword>
<dbReference type="Proteomes" id="UP000039865">
    <property type="component" value="Unassembled WGS sequence"/>
</dbReference>
<dbReference type="AlphaFoldDB" id="A0A078AG25"/>
<accession>A0A078AG25</accession>
<organism evidence="2 3">
    <name type="scientific">Stylonychia lemnae</name>
    <name type="common">Ciliate</name>
    <dbReference type="NCBI Taxonomy" id="5949"/>
    <lineage>
        <taxon>Eukaryota</taxon>
        <taxon>Sar</taxon>
        <taxon>Alveolata</taxon>
        <taxon>Ciliophora</taxon>
        <taxon>Intramacronucleata</taxon>
        <taxon>Spirotrichea</taxon>
        <taxon>Stichotrichia</taxon>
        <taxon>Sporadotrichida</taxon>
        <taxon>Oxytrichidae</taxon>
        <taxon>Stylonychinae</taxon>
        <taxon>Stylonychia</taxon>
    </lineage>
</organism>
<feature type="region of interest" description="Disordered" evidence="1">
    <location>
        <begin position="1"/>
        <end position="32"/>
    </location>
</feature>
<dbReference type="EMBL" id="CCKQ01009324">
    <property type="protein sequence ID" value="CDW80806.1"/>
    <property type="molecule type" value="Genomic_DNA"/>
</dbReference>
<feature type="compositionally biased region" description="Basic and acidic residues" evidence="1">
    <location>
        <begin position="1"/>
        <end position="20"/>
    </location>
</feature>
<protein>
    <submittedName>
        <fullName evidence="2">Uncharacterized protein</fullName>
    </submittedName>
</protein>
<evidence type="ECO:0000313" key="2">
    <source>
        <dbReference type="EMBL" id="CDW80806.1"/>
    </source>
</evidence>
<name>A0A078AG25_STYLE</name>
<gene>
    <name evidence="2" type="primary">Contig7283.g7791</name>
    <name evidence="2" type="ORF">STYLEM_9810</name>
</gene>
<dbReference type="InParanoid" id="A0A078AG25"/>
<evidence type="ECO:0000256" key="1">
    <source>
        <dbReference type="SAM" id="MobiDB-lite"/>
    </source>
</evidence>
<proteinExistence type="predicted"/>